<evidence type="ECO:0000313" key="3">
    <source>
        <dbReference type="Proteomes" id="UP000046373"/>
    </source>
</evidence>
<reference evidence="2 3" key="1">
    <citation type="submission" date="2014-08" db="EMBL/GenBank/DDBJ databases">
        <authorList>
            <person name="Moulin Lionel"/>
        </authorList>
    </citation>
    <scope>NUCLEOTIDE SEQUENCE [LARGE SCALE GENOMIC DNA]</scope>
</reference>
<evidence type="ECO:0000313" key="2">
    <source>
        <dbReference type="EMBL" id="CDX39882.1"/>
    </source>
</evidence>
<gene>
    <name evidence="2" type="ORF">MPLDJ20_260161</name>
</gene>
<sequence length="87" mass="9800">MALMSAFRSQNKADTVSGGVSTDQSAHIRRLERANSENPVAFYLDERRANVERAFSVLRSIGLPTPEFGDHQQRPERWPKADRLTSA</sequence>
<proteinExistence type="predicted"/>
<dbReference type="Proteomes" id="UP000046373">
    <property type="component" value="Unassembled WGS sequence"/>
</dbReference>
<accession>A0A090F7Q1</accession>
<dbReference type="EMBL" id="CCNB01000019">
    <property type="protein sequence ID" value="CDX39882.1"/>
    <property type="molecule type" value="Genomic_DNA"/>
</dbReference>
<feature type="compositionally biased region" description="Basic and acidic residues" evidence="1">
    <location>
        <begin position="68"/>
        <end position="87"/>
    </location>
</feature>
<evidence type="ECO:0000256" key="1">
    <source>
        <dbReference type="SAM" id="MobiDB-lite"/>
    </source>
</evidence>
<feature type="compositionally biased region" description="Polar residues" evidence="1">
    <location>
        <begin position="7"/>
        <end position="25"/>
    </location>
</feature>
<organism evidence="2 3">
    <name type="scientific">Mesorhizobium plurifarium</name>
    <dbReference type="NCBI Taxonomy" id="69974"/>
    <lineage>
        <taxon>Bacteria</taxon>
        <taxon>Pseudomonadati</taxon>
        <taxon>Pseudomonadota</taxon>
        <taxon>Alphaproteobacteria</taxon>
        <taxon>Hyphomicrobiales</taxon>
        <taxon>Phyllobacteriaceae</taxon>
        <taxon>Mesorhizobium</taxon>
    </lineage>
</organism>
<feature type="region of interest" description="Disordered" evidence="1">
    <location>
        <begin position="62"/>
        <end position="87"/>
    </location>
</feature>
<name>A0A090F7Q1_MESPL</name>
<feature type="region of interest" description="Disordered" evidence="1">
    <location>
        <begin position="1"/>
        <end position="26"/>
    </location>
</feature>
<dbReference type="AlphaFoldDB" id="A0A090F7Q1"/>
<protein>
    <submittedName>
        <fullName evidence="2">Uncharacterized protein</fullName>
    </submittedName>
</protein>